<dbReference type="EMBL" id="JYGS01000001">
    <property type="protein sequence ID" value="KJQ75835.1"/>
    <property type="molecule type" value="Genomic_DNA"/>
</dbReference>
<organism evidence="3 4">
    <name type="scientific">Streptococcus mitis</name>
    <dbReference type="NCBI Taxonomy" id="28037"/>
    <lineage>
        <taxon>Bacteria</taxon>
        <taxon>Bacillati</taxon>
        <taxon>Bacillota</taxon>
        <taxon>Bacilli</taxon>
        <taxon>Lactobacillales</taxon>
        <taxon>Streptococcaceae</taxon>
        <taxon>Streptococcus</taxon>
        <taxon>Streptococcus mitis group</taxon>
    </lineage>
</organism>
<dbReference type="GO" id="GO:0015970">
    <property type="term" value="P:guanosine tetraphosphate biosynthetic process"/>
    <property type="evidence" value="ECO:0007669"/>
    <property type="project" value="UniProtKB-UniPathway"/>
</dbReference>
<sequence length="355" mass="41312">MRTQSHKEIVEEYSDSRGNYEDCLNYVENTVKNIIKSQSINVHEIIGRVKTVESLEGKVKRKNYSNLAEITDLCGIRIITYFSDDVDKIAELISQEFEVDVENTIDKRKSEDPTKFGYVSLHYVVGLKEENTSPTLYGRFKNIKLEIQIRTVMQHAWAEIEHDLGYKSKEDIPNQYRRQFSRLAGLIELADDNFLQLKNNINNYEQEIREKLPTSKKELPIDSSTLMTYVKEDQNYIELLNTIKSLYMDIDINIDIDSSSLSTVVQRVKKLGLKTIGEIDELLERYKDIFLRIWAIEMNIMHYTGISSLTPLLYITNVLESVNRIDISDEEFMKVSDDEFSDVFSISYPIDVYEG</sequence>
<dbReference type="RefSeq" id="WP_045605103.1">
    <property type="nucleotide sequence ID" value="NZ_JAJNRZ010000002.1"/>
</dbReference>
<dbReference type="InterPro" id="IPR043519">
    <property type="entry name" value="NT_sf"/>
</dbReference>
<dbReference type="Proteomes" id="UP000033590">
    <property type="component" value="Unassembled WGS sequence"/>
</dbReference>
<comment type="caution">
    <text evidence="3">The sequence shown here is derived from an EMBL/GenBank/DDBJ whole genome shotgun (WGS) entry which is preliminary data.</text>
</comment>
<dbReference type="SUPFAM" id="SSF81301">
    <property type="entry name" value="Nucleotidyltransferase"/>
    <property type="match status" value="1"/>
</dbReference>
<evidence type="ECO:0000256" key="1">
    <source>
        <dbReference type="ARBA" id="ARBA00004976"/>
    </source>
</evidence>
<dbReference type="PATRIC" id="fig|28037.215.peg.311"/>
<accession>A0A0F2E0Q3</accession>
<dbReference type="Gene3D" id="3.30.460.10">
    <property type="entry name" value="Beta Polymerase, domain 2"/>
    <property type="match status" value="1"/>
</dbReference>
<keyword evidence="3" id="KW-0808">Transferase</keyword>
<dbReference type="SMART" id="SM00954">
    <property type="entry name" value="RelA_SpoT"/>
    <property type="match status" value="1"/>
</dbReference>
<dbReference type="CDD" id="cd05399">
    <property type="entry name" value="NT_Rel-Spo_like"/>
    <property type="match status" value="1"/>
</dbReference>
<comment type="pathway">
    <text evidence="1">Purine metabolism; ppGpp biosynthesis; ppGpp from GTP: step 1/2.</text>
</comment>
<dbReference type="PANTHER" id="PTHR41773:SF1">
    <property type="entry name" value="RELA_SPOT DOMAIN-CONTAINING PROTEIN"/>
    <property type="match status" value="1"/>
</dbReference>
<evidence type="ECO:0000313" key="4">
    <source>
        <dbReference type="Proteomes" id="UP000033590"/>
    </source>
</evidence>
<dbReference type="PANTHER" id="PTHR41773">
    <property type="entry name" value="GTP PYROPHOSPHATASE-RELATED"/>
    <property type="match status" value="1"/>
</dbReference>
<reference evidence="3 4" key="1">
    <citation type="submission" date="2015-02" db="EMBL/GenBank/DDBJ databases">
        <title>Evolution of amylase-binding proteins of oral streptococcal species.</title>
        <authorList>
            <person name="Haase E.M."/>
        </authorList>
    </citation>
    <scope>NUCLEOTIDE SEQUENCE [LARGE SCALE GENOMIC DNA]</scope>
    <source>
        <strain evidence="3 4">SK145</strain>
    </source>
</reference>
<name>A0A0F2E0Q3_STRMT</name>
<dbReference type="GO" id="GO:0016301">
    <property type="term" value="F:kinase activity"/>
    <property type="evidence" value="ECO:0007669"/>
    <property type="project" value="UniProtKB-KW"/>
</dbReference>
<dbReference type="InterPro" id="IPR007685">
    <property type="entry name" value="RelA_SpoT"/>
</dbReference>
<keyword evidence="3" id="KW-0418">Kinase</keyword>
<protein>
    <submittedName>
        <fullName evidence="3">GTP pyrophosphokinase</fullName>
    </submittedName>
</protein>
<dbReference type="UniPathway" id="UPA00908">
    <property type="reaction ID" value="UER00884"/>
</dbReference>
<proteinExistence type="predicted"/>
<gene>
    <name evidence="3" type="ORF">TZ93_00303</name>
</gene>
<dbReference type="AlphaFoldDB" id="A0A0F2E0Q3"/>
<evidence type="ECO:0000313" key="3">
    <source>
        <dbReference type="EMBL" id="KJQ75835.1"/>
    </source>
</evidence>
<dbReference type="Gene3D" id="1.10.287.860">
    <property type="entry name" value="Nucleotidyltransferase"/>
    <property type="match status" value="1"/>
</dbReference>
<feature type="domain" description="RelA/SpoT" evidence="2">
    <location>
        <begin position="47"/>
        <end position="172"/>
    </location>
</feature>
<dbReference type="Pfam" id="PF04607">
    <property type="entry name" value="RelA_SpoT"/>
    <property type="match status" value="1"/>
</dbReference>
<evidence type="ECO:0000259" key="2">
    <source>
        <dbReference type="SMART" id="SM00954"/>
    </source>
</evidence>